<organism evidence="10 11">
    <name type="scientific">Abeliophyllum distichum</name>
    <dbReference type="NCBI Taxonomy" id="126358"/>
    <lineage>
        <taxon>Eukaryota</taxon>
        <taxon>Viridiplantae</taxon>
        <taxon>Streptophyta</taxon>
        <taxon>Embryophyta</taxon>
        <taxon>Tracheophyta</taxon>
        <taxon>Spermatophyta</taxon>
        <taxon>Magnoliopsida</taxon>
        <taxon>eudicotyledons</taxon>
        <taxon>Gunneridae</taxon>
        <taxon>Pentapetalae</taxon>
        <taxon>asterids</taxon>
        <taxon>lamiids</taxon>
        <taxon>Lamiales</taxon>
        <taxon>Oleaceae</taxon>
        <taxon>Forsythieae</taxon>
        <taxon>Abeliophyllum</taxon>
    </lineage>
</organism>
<reference evidence="11" key="1">
    <citation type="submission" date="2024-07" db="EMBL/GenBank/DDBJ databases">
        <title>Two chromosome-level genome assemblies of Korean endemic species Abeliophyllum distichum and Forsythia ovata (Oleaceae).</title>
        <authorList>
            <person name="Jang H."/>
        </authorList>
    </citation>
    <scope>NUCLEOTIDE SEQUENCE [LARGE SCALE GENOMIC DNA]</scope>
</reference>
<evidence type="ECO:0000256" key="2">
    <source>
        <dbReference type="ARBA" id="ARBA00007079"/>
    </source>
</evidence>
<evidence type="ECO:0000256" key="5">
    <source>
        <dbReference type="ARBA" id="ARBA00022989"/>
    </source>
</evidence>
<feature type="transmembrane region" description="Helical" evidence="9">
    <location>
        <begin position="169"/>
        <end position="191"/>
    </location>
</feature>
<evidence type="ECO:0000256" key="3">
    <source>
        <dbReference type="ARBA" id="ARBA00022448"/>
    </source>
</evidence>
<evidence type="ECO:0000256" key="7">
    <source>
        <dbReference type="ARBA" id="ARBA00023136"/>
    </source>
</evidence>
<keyword evidence="7 9" id="KW-0472">Membrane</keyword>
<evidence type="ECO:0000256" key="6">
    <source>
        <dbReference type="ARBA" id="ARBA00023065"/>
    </source>
</evidence>
<dbReference type="AlphaFoldDB" id="A0ABD1RBS4"/>
<dbReference type="Pfam" id="PF11744">
    <property type="entry name" value="ALMT"/>
    <property type="match status" value="1"/>
</dbReference>
<name>A0ABD1RBS4_9LAMI</name>
<feature type="transmembrane region" description="Helical" evidence="9">
    <location>
        <begin position="84"/>
        <end position="101"/>
    </location>
</feature>
<gene>
    <name evidence="10" type="ORF">Adt_30616</name>
</gene>
<keyword evidence="3" id="KW-0813">Transport</keyword>
<feature type="transmembrane region" description="Helical" evidence="9">
    <location>
        <begin position="59"/>
        <end position="77"/>
    </location>
</feature>
<evidence type="ECO:0000313" key="11">
    <source>
        <dbReference type="Proteomes" id="UP001604336"/>
    </source>
</evidence>
<comment type="caution">
    <text evidence="10">The sequence shown here is derived from an EMBL/GenBank/DDBJ whole genome shotgun (WGS) entry which is preliminary data.</text>
</comment>
<dbReference type="PANTHER" id="PTHR31086">
    <property type="entry name" value="ALUMINUM-ACTIVATED MALATE TRANSPORTER 10"/>
    <property type="match status" value="1"/>
</dbReference>
<dbReference type="GO" id="GO:0016020">
    <property type="term" value="C:membrane"/>
    <property type="evidence" value="ECO:0007669"/>
    <property type="project" value="UniProtKB-SubCell"/>
</dbReference>
<evidence type="ECO:0000256" key="1">
    <source>
        <dbReference type="ARBA" id="ARBA00004141"/>
    </source>
</evidence>
<accession>A0ABD1RBS4</accession>
<sequence length="361" mass="40293">MINQQKKSYFSFVFSLKERAYMKANREVIHSIKVGIALVLVSILYLLDPTFQRVGENVMWAIMTVVVVFEFFAGATLSKGINRGIGTIIGGGLGCCAAILANKKGEMFEAIVVGTSLFISGSSATYMRQIPRIKKRYDYGVMIFILTFNLVLVTAVRSDYIVELVTKRLSTVGMGLAICICTSILMFPMWASDELHYSTASKFEKLASCVDGCLEEFCRTSNDTDVENQQSIIVQACKFVLHSKANEESLTLSVMSRALKEPTEIMMLSLGWILRELGESIKNMKRCRGSVLITPKLQSMKLQLNLIYSSNSMVEALENDEKLKITCSSLLMEIVEKMDLLVKEVEGLGELANFHIKKLDV</sequence>
<comment type="similarity">
    <text evidence="2">Belongs to the aromatic acid exporter (TC 2.A.85) family.</text>
</comment>
<keyword evidence="11" id="KW-1185">Reference proteome</keyword>
<evidence type="ECO:0000256" key="4">
    <source>
        <dbReference type="ARBA" id="ARBA00022692"/>
    </source>
</evidence>
<protein>
    <submittedName>
        <fullName evidence="10">Aluminum-activated malate transporter 13</fullName>
    </submittedName>
</protein>
<dbReference type="GO" id="GO:0034220">
    <property type="term" value="P:monoatomic ion transmembrane transport"/>
    <property type="evidence" value="ECO:0007669"/>
    <property type="project" value="UniProtKB-KW"/>
</dbReference>
<dbReference type="EMBL" id="JBFOLK010000009">
    <property type="protein sequence ID" value="KAL2485860.1"/>
    <property type="molecule type" value="Genomic_DNA"/>
</dbReference>
<evidence type="ECO:0000256" key="8">
    <source>
        <dbReference type="ARBA" id="ARBA00023303"/>
    </source>
</evidence>
<keyword evidence="5 9" id="KW-1133">Transmembrane helix</keyword>
<evidence type="ECO:0000313" key="10">
    <source>
        <dbReference type="EMBL" id="KAL2485860.1"/>
    </source>
</evidence>
<dbReference type="Proteomes" id="UP001604336">
    <property type="component" value="Unassembled WGS sequence"/>
</dbReference>
<keyword evidence="8" id="KW-0407">Ion channel</keyword>
<evidence type="ECO:0000256" key="9">
    <source>
        <dbReference type="SAM" id="Phobius"/>
    </source>
</evidence>
<dbReference type="InterPro" id="IPR020966">
    <property type="entry name" value="ALMT"/>
</dbReference>
<keyword evidence="6" id="KW-0406">Ion transport</keyword>
<proteinExistence type="inferred from homology"/>
<feature type="transmembrane region" description="Helical" evidence="9">
    <location>
        <begin position="139"/>
        <end position="157"/>
    </location>
</feature>
<comment type="subcellular location">
    <subcellularLocation>
        <location evidence="1">Membrane</location>
        <topology evidence="1">Multi-pass membrane protein</topology>
    </subcellularLocation>
</comment>
<feature type="transmembrane region" description="Helical" evidence="9">
    <location>
        <begin position="28"/>
        <end position="47"/>
    </location>
</feature>
<keyword evidence="4 9" id="KW-0812">Transmembrane</keyword>